<evidence type="ECO:0000256" key="6">
    <source>
        <dbReference type="ARBA" id="ARBA00023136"/>
    </source>
</evidence>
<feature type="transmembrane region" description="Helical" evidence="9">
    <location>
        <begin position="353"/>
        <end position="378"/>
    </location>
</feature>
<dbReference type="Ensembl" id="ENSCINT00000036138.1">
    <property type="protein sequence ID" value="ENSCINP00000034613.1"/>
    <property type="gene ID" value="ENSCING00000019618.1"/>
</dbReference>
<reference evidence="12" key="1">
    <citation type="journal article" date="2002" name="Science">
        <title>The draft genome of Ciona intestinalis: insights into chordate and vertebrate origins.</title>
        <authorList>
            <person name="Dehal P."/>
            <person name="Satou Y."/>
            <person name="Campbell R.K."/>
            <person name="Chapman J."/>
            <person name="Degnan B."/>
            <person name="De Tomaso A."/>
            <person name="Davidson B."/>
            <person name="Di Gregorio A."/>
            <person name="Gelpke M."/>
            <person name="Goodstein D.M."/>
            <person name="Harafuji N."/>
            <person name="Hastings K.E."/>
            <person name="Ho I."/>
            <person name="Hotta K."/>
            <person name="Huang W."/>
            <person name="Kawashima T."/>
            <person name="Lemaire P."/>
            <person name="Martinez D."/>
            <person name="Meinertzhagen I.A."/>
            <person name="Necula S."/>
            <person name="Nonaka M."/>
            <person name="Putnam N."/>
            <person name="Rash S."/>
            <person name="Saiga H."/>
            <person name="Satake M."/>
            <person name="Terry A."/>
            <person name="Yamada L."/>
            <person name="Wang H.G."/>
            <person name="Awazu S."/>
            <person name="Azumi K."/>
            <person name="Boore J."/>
            <person name="Branno M."/>
            <person name="Chin-Bow S."/>
            <person name="DeSantis R."/>
            <person name="Doyle S."/>
            <person name="Francino P."/>
            <person name="Keys D.N."/>
            <person name="Haga S."/>
            <person name="Hayashi H."/>
            <person name="Hino K."/>
            <person name="Imai K.S."/>
            <person name="Inaba K."/>
            <person name="Kano S."/>
            <person name="Kobayashi K."/>
            <person name="Kobayashi M."/>
            <person name="Lee B.I."/>
            <person name="Makabe K.W."/>
            <person name="Manohar C."/>
            <person name="Matassi G."/>
            <person name="Medina M."/>
            <person name="Mochizuki Y."/>
            <person name="Mount S."/>
            <person name="Morishita T."/>
            <person name="Miura S."/>
            <person name="Nakayama A."/>
            <person name="Nishizaka S."/>
            <person name="Nomoto H."/>
            <person name="Ohta F."/>
            <person name="Oishi K."/>
            <person name="Rigoutsos I."/>
            <person name="Sano M."/>
            <person name="Sasaki A."/>
            <person name="Sasakura Y."/>
            <person name="Shoguchi E."/>
            <person name="Shin-i T."/>
            <person name="Spagnuolo A."/>
            <person name="Stainier D."/>
            <person name="Suzuki M.M."/>
            <person name="Tassy O."/>
            <person name="Takatori N."/>
            <person name="Tokuoka M."/>
            <person name="Yagi K."/>
            <person name="Yoshizaki F."/>
            <person name="Wada S."/>
            <person name="Zhang C."/>
            <person name="Hyatt P.D."/>
            <person name="Larimer F."/>
            <person name="Detter C."/>
            <person name="Doggett N."/>
            <person name="Glavina T."/>
            <person name="Hawkins T."/>
            <person name="Richardson P."/>
            <person name="Lucas S."/>
            <person name="Kohara Y."/>
            <person name="Levine M."/>
            <person name="Satoh N."/>
            <person name="Rokhsar D.S."/>
        </authorList>
    </citation>
    <scope>NUCLEOTIDE SEQUENCE [LARGE SCALE GENOMIC DNA]</scope>
</reference>
<reference evidence="11" key="2">
    <citation type="submission" date="2025-08" db="UniProtKB">
        <authorList>
            <consortium name="Ensembl"/>
        </authorList>
    </citation>
    <scope>IDENTIFICATION</scope>
</reference>
<evidence type="ECO:0000259" key="10">
    <source>
        <dbReference type="PROSITE" id="PS50262"/>
    </source>
</evidence>
<proteinExistence type="predicted"/>
<dbReference type="STRING" id="7719.ENSCINP00000034613"/>
<evidence type="ECO:0000256" key="5">
    <source>
        <dbReference type="ARBA" id="ARBA00022989"/>
    </source>
</evidence>
<dbReference type="OMA" id="VASIWIM"/>
<dbReference type="Pfam" id="PF00057">
    <property type="entry name" value="Ldl_recept_a"/>
    <property type="match status" value="2"/>
</dbReference>
<comment type="subcellular location">
    <subcellularLocation>
        <location evidence="1">Membrane</location>
    </subcellularLocation>
</comment>
<dbReference type="SMART" id="SM00192">
    <property type="entry name" value="LDLa"/>
    <property type="match status" value="5"/>
</dbReference>
<dbReference type="PANTHER" id="PTHR24372:SF77">
    <property type="entry name" value="G-PROTEIN COUPLED RECEPTORS FAMILY 1 PROFILE DOMAIN-CONTAINING PROTEIN"/>
    <property type="match status" value="1"/>
</dbReference>
<evidence type="ECO:0000256" key="1">
    <source>
        <dbReference type="ARBA" id="ARBA00004370"/>
    </source>
</evidence>
<keyword evidence="3 9" id="KW-0812">Transmembrane</keyword>
<keyword evidence="12" id="KW-1185">Reference proteome</keyword>
<evidence type="ECO:0000313" key="12">
    <source>
        <dbReference type="Proteomes" id="UP000008144"/>
    </source>
</evidence>
<organism evidence="11 12">
    <name type="scientific">Ciona intestinalis</name>
    <name type="common">Transparent sea squirt</name>
    <name type="synonym">Ascidia intestinalis</name>
    <dbReference type="NCBI Taxonomy" id="7719"/>
    <lineage>
        <taxon>Eukaryota</taxon>
        <taxon>Metazoa</taxon>
        <taxon>Chordata</taxon>
        <taxon>Tunicata</taxon>
        <taxon>Ascidiacea</taxon>
        <taxon>Phlebobranchia</taxon>
        <taxon>Cionidae</taxon>
        <taxon>Ciona</taxon>
    </lineage>
</organism>
<keyword evidence="6 9" id="KW-0472">Membrane</keyword>
<dbReference type="PANTHER" id="PTHR24372">
    <property type="entry name" value="GLYCOPROTEIN HORMONE RECEPTOR"/>
    <property type="match status" value="1"/>
</dbReference>
<feature type="disulfide bond" evidence="8">
    <location>
        <begin position="95"/>
        <end position="110"/>
    </location>
</feature>
<dbReference type="PRINTS" id="PR00261">
    <property type="entry name" value="LDLRECEPTOR"/>
</dbReference>
<feature type="transmembrane region" description="Helical" evidence="9">
    <location>
        <begin position="398"/>
        <end position="417"/>
    </location>
</feature>
<name>H2XY79_CIOIN</name>
<dbReference type="AlphaFoldDB" id="H2XY79"/>
<keyword evidence="5 9" id="KW-1133">Transmembrane helix</keyword>
<comment type="caution">
    <text evidence="8">Lacks conserved residue(s) required for the propagation of feature annotation.</text>
</comment>
<dbReference type="Gene3D" id="4.10.400.10">
    <property type="entry name" value="Low-density Lipoprotein Receptor"/>
    <property type="match status" value="3"/>
</dbReference>
<accession>H2XY79</accession>
<dbReference type="Proteomes" id="UP000008144">
    <property type="component" value="Unassembled WGS sequence"/>
</dbReference>
<dbReference type="InterPro" id="IPR036055">
    <property type="entry name" value="LDL_receptor-like_sf"/>
</dbReference>
<dbReference type="FunFam" id="4.10.400.10:FF:000209">
    <property type="entry name" value="Low-density lipoprotein receptor-related protein"/>
    <property type="match status" value="1"/>
</dbReference>
<dbReference type="PROSITE" id="PS50262">
    <property type="entry name" value="G_PROTEIN_RECEP_F1_2"/>
    <property type="match status" value="1"/>
</dbReference>
<dbReference type="PROSITE" id="PS50068">
    <property type="entry name" value="LDLRA_2"/>
    <property type="match status" value="4"/>
</dbReference>
<sequence>NCTNSELRCQSERNSTKCIPRDWVMDGVPDCGRGTDELTALVCDQEKEFQCVWNGRCIPRYRVNDDYKDCEDGSDEEGSYQCENSLRCIPRSYLCDGLDHCGDCSDNCSCDGITECRNMEDECSERANCENKPKFCNKINEIRRCSGLYNFVFGFSVCNGMSECLNGEDERNCTERFICDAGQRTKNMVSIANSQKCDAVYPPDCLDSSDEINCSDSTHFYCESGTPFFVRRDQVVDGKRDCADASDECPPDMFQTNALSSREELIKVPFLRAMVWFMAFVAIIGNSKSLIKNSIKAQNARAPGVVVINKLLILNLSIADLLMGIALLIIGIKSAQFSGQYCWRDLLWRSSTTCDVIGILSVLSCEASVLSLVCLTSYRVYMIYFPFKSTTVSTKVASIWIMCIWVVCFILALLPLVDQLSRYMVETMLIKTTPYLTTEIIRFNQLLEFTKRISATQQNNIFWEHGSK</sequence>
<dbReference type="SUPFAM" id="SSF57424">
    <property type="entry name" value="LDL receptor-like module"/>
    <property type="match status" value="2"/>
</dbReference>
<dbReference type="InParanoid" id="H2XY79"/>
<evidence type="ECO:0000256" key="9">
    <source>
        <dbReference type="SAM" id="Phobius"/>
    </source>
</evidence>
<dbReference type="Gene3D" id="1.20.1070.10">
    <property type="entry name" value="Rhodopsin 7-helix transmembrane proteins"/>
    <property type="match status" value="1"/>
</dbReference>
<evidence type="ECO:0000256" key="3">
    <source>
        <dbReference type="ARBA" id="ARBA00022692"/>
    </source>
</evidence>
<dbReference type="GO" id="GO:0007189">
    <property type="term" value="P:adenylate cyclase-activating G protein-coupled receptor signaling pathway"/>
    <property type="evidence" value="ECO:0000318"/>
    <property type="project" value="GO_Central"/>
</dbReference>
<dbReference type="GO" id="GO:0008528">
    <property type="term" value="F:G protein-coupled peptide receptor activity"/>
    <property type="evidence" value="ECO:0000318"/>
    <property type="project" value="GO_Central"/>
</dbReference>
<dbReference type="InterPro" id="IPR000276">
    <property type="entry name" value="GPCR_Rhodpsn"/>
</dbReference>
<evidence type="ECO:0000256" key="8">
    <source>
        <dbReference type="PROSITE-ProRule" id="PRU00124"/>
    </source>
</evidence>
<dbReference type="GeneTree" id="ENSGT00940000154248"/>
<protein>
    <recommendedName>
        <fullName evidence="10">G-protein coupled receptors family 1 profile domain-containing protein</fullName>
    </recommendedName>
</protein>
<evidence type="ECO:0000256" key="4">
    <source>
        <dbReference type="ARBA" id="ARBA00022737"/>
    </source>
</evidence>
<feature type="transmembrane region" description="Helical" evidence="9">
    <location>
        <begin position="270"/>
        <end position="291"/>
    </location>
</feature>
<dbReference type="FunFam" id="1.20.1070.10:FF:000589">
    <property type="entry name" value="Uncharacterized protein"/>
    <property type="match status" value="1"/>
</dbReference>
<dbReference type="CDD" id="cd00112">
    <property type="entry name" value="LDLa"/>
    <property type="match status" value="3"/>
</dbReference>
<feature type="transmembrane region" description="Helical" evidence="9">
    <location>
        <begin position="311"/>
        <end position="332"/>
    </location>
</feature>
<evidence type="ECO:0000313" key="11">
    <source>
        <dbReference type="Ensembl" id="ENSCINP00000034613.1"/>
    </source>
</evidence>
<dbReference type="FunFam" id="4.10.400.10:FF:000236">
    <property type="entry name" value="AGAP003656-PC"/>
    <property type="match status" value="1"/>
</dbReference>
<feature type="domain" description="G-protein coupled receptors family 1 profile" evidence="10">
    <location>
        <begin position="285"/>
        <end position="417"/>
    </location>
</feature>
<dbReference type="Pfam" id="PF00001">
    <property type="entry name" value="7tm_1"/>
    <property type="match status" value="1"/>
</dbReference>
<keyword evidence="7 8" id="KW-1015">Disulfide bond</keyword>
<dbReference type="InterPro" id="IPR017452">
    <property type="entry name" value="GPCR_Rhodpsn_7TM"/>
</dbReference>
<keyword evidence="2" id="KW-0433">Leucine-rich repeat</keyword>
<evidence type="ECO:0000256" key="7">
    <source>
        <dbReference type="ARBA" id="ARBA00023157"/>
    </source>
</evidence>
<dbReference type="GO" id="GO:0005886">
    <property type="term" value="C:plasma membrane"/>
    <property type="evidence" value="ECO:0000318"/>
    <property type="project" value="GO_Central"/>
</dbReference>
<evidence type="ECO:0000256" key="2">
    <source>
        <dbReference type="ARBA" id="ARBA00022614"/>
    </source>
</evidence>
<dbReference type="GO" id="GO:0009755">
    <property type="term" value="P:hormone-mediated signaling pathway"/>
    <property type="evidence" value="ECO:0000318"/>
    <property type="project" value="GO_Central"/>
</dbReference>
<dbReference type="HOGENOM" id="CLU_565694_0_0_1"/>
<reference evidence="11" key="3">
    <citation type="submission" date="2025-09" db="UniProtKB">
        <authorList>
            <consortium name="Ensembl"/>
        </authorList>
    </citation>
    <scope>IDENTIFICATION</scope>
</reference>
<dbReference type="InterPro" id="IPR002172">
    <property type="entry name" value="LDrepeatLR_classA_rpt"/>
</dbReference>
<dbReference type="SUPFAM" id="SSF81321">
    <property type="entry name" value="Family A G protein-coupled receptor-like"/>
    <property type="match status" value="1"/>
</dbReference>
<keyword evidence="4" id="KW-0677">Repeat</keyword>